<evidence type="ECO:0000256" key="3">
    <source>
        <dbReference type="ARBA" id="ARBA00022692"/>
    </source>
</evidence>
<evidence type="ECO:0000256" key="1">
    <source>
        <dbReference type="ARBA" id="ARBA00004141"/>
    </source>
</evidence>
<sequence>MCCTSQAALCTEYEDIHAYTHIHAHPWYLSLVTEIQMEPESRDTADSGTAPSIIPGDGQLQPQCPYLKGFQLYNVITALLLAMLLTGLDVNIVATAVPTISNQFNSFKDVNWSILFHTKRKDLHVFMGFMALFELGTLICALANSSKMIIAGRAVTGLGGAGIFNGALVISTTLAPPNIRPMLTSIGVSMLPIGGFLGPIIGGALTEHASWRWCKLNGYSYILDNSDEANLTPFPGFWAFLPPGAFVMLAILLLRIPESAPKPFVRSTLAKLPQKLDLIGFTLFAPPCIMFLIAISWGGVTYPWDSSKVIGLLCGSVVMLSLFTVWSLYRGEEALIPKSFIRQRTVLVASCVSGLQGGASIMAIKGATPTNSGLMMLPTMASQIVGSMLSGGLIRKLHYLPPWAILGSIFAAVGPGLMVTFNFNTPRAQWIGYQVIGGLGRGMALNMSIIQNRLPTALEKYAPDTDIRAIVRAGATEFIKTVPPDQLLPIKIAYNEALVKIFYIPAASAAAAIFASIAFSWRKLGTEDAKGSESSRA</sequence>
<feature type="transmembrane region" description="Helical" evidence="6">
    <location>
        <begin position="276"/>
        <end position="297"/>
    </location>
</feature>
<dbReference type="Proteomes" id="UP000054565">
    <property type="component" value="Unassembled WGS sequence"/>
</dbReference>
<evidence type="ECO:0000256" key="4">
    <source>
        <dbReference type="ARBA" id="ARBA00022989"/>
    </source>
</evidence>
<evidence type="ECO:0000313" key="8">
    <source>
        <dbReference type="Proteomes" id="UP000054565"/>
    </source>
</evidence>
<feature type="transmembrane region" description="Helical" evidence="6">
    <location>
        <begin position="75"/>
        <end position="102"/>
    </location>
</feature>
<gene>
    <name evidence="7" type="ORF">CIRG_04964</name>
</gene>
<evidence type="ECO:0000256" key="2">
    <source>
        <dbReference type="ARBA" id="ARBA00007520"/>
    </source>
</evidence>
<dbReference type="OrthoDB" id="10021397at2759"/>
<organism evidence="7 8">
    <name type="scientific">Coccidioides immitis RMSCC 2394</name>
    <dbReference type="NCBI Taxonomy" id="404692"/>
    <lineage>
        <taxon>Eukaryota</taxon>
        <taxon>Fungi</taxon>
        <taxon>Dikarya</taxon>
        <taxon>Ascomycota</taxon>
        <taxon>Pezizomycotina</taxon>
        <taxon>Eurotiomycetes</taxon>
        <taxon>Eurotiomycetidae</taxon>
        <taxon>Onygenales</taxon>
        <taxon>Onygenaceae</taxon>
        <taxon>Coccidioides</taxon>
    </lineage>
</organism>
<reference evidence="8" key="1">
    <citation type="journal article" date="2010" name="Genome Res.">
        <title>Population genomic sequencing of Coccidioides fungi reveals recent hybridization and transposon control.</title>
        <authorList>
            <person name="Neafsey D.E."/>
            <person name="Barker B.M."/>
            <person name="Sharpton T.J."/>
            <person name="Stajich J.E."/>
            <person name="Park D.J."/>
            <person name="Whiston E."/>
            <person name="Hung C.-Y."/>
            <person name="McMahan C."/>
            <person name="White J."/>
            <person name="Sykes S."/>
            <person name="Heiman D."/>
            <person name="Young S."/>
            <person name="Zeng Q."/>
            <person name="Abouelleil A."/>
            <person name="Aftuck L."/>
            <person name="Bessette D."/>
            <person name="Brown A."/>
            <person name="FitzGerald M."/>
            <person name="Lui A."/>
            <person name="Macdonald J.P."/>
            <person name="Priest M."/>
            <person name="Orbach M.J."/>
            <person name="Galgiani J.N."/>
            <person name="Kirkland T.N."/>
            <person name="Cole G.T."/>
            <person name="Birren B.W."/>
            <person name="Henn M.R."/>
            <person name="Taylor J.W."/>
            <person name="Rounsley S.D."/>
        </authorList>
    </citation>
    <scope>NUCLEOTIDE SEQUENCE [LARGE SCALE GENOMIC DNA]</scope>
    <source>
        <strain evidence="8">RMSCC 2394</strain>
    </source>
</reference>
<feature type="transmembrane region" description="Helical" evidence="6">
    <location>
        <begin position="237"/>
        <end position="256"/>
    </location>
</feature>
<name>A0A0J6YE97_COCIT</name>
<comment type="similarity">
    <text evidence="2">Belongs to the major facilitator superfamily. TCR/Tet family.</text>
</comment>
<feature type="transmembrane region" description="Helical" evidence="6">
    <location>
        <begin position="309"/>
        <end position="329"/>
    </location>
</feature>
<dbReference type="GO" id="GO:0005886">
    <property type="term" value="C:plasma membrane"/>
    <property type="evidence" value="ECO:0007669"/>
    <property type="project" value="TreeGrafter"/>
</dbReference>
<dbReference type="Pfam" id="PF07690">
    <property type="entry name" value="MFS_1"/>
    <property type="match status" value="1"/>
</dbReference>
<comment type="subcellular location">
    <subcellularLocation>
        <location evidence="1">Membrane</location>
        <topology evidence="1">Multi-pass membrane protein</topology>
    </subcellularLocation>
</comment>
<proteinExistence type="inferred from homology"/>
<dbReference type="SUPFAM" id="SSF103473">
    <property type="entry name" value="MFS general substrate transporter"/>
    <property type="match status" value="1"/>
</dbReference>
<evidence type="ECO:0000313" key="7">
    <source>
        <dbReference type="EMBL" id="KMP05283.1"/>
    </source>
</evidence>
<feature type="transmembrane region" description="Helical" evidence="6">
    <location>
        <begin position="501"/>
        <end position="521"/>
    </location>
</feature>
<keyword evidence="5 6" id="KW-0472">Membrane</keyword>
<dbReference type="PANTHER" id="PTHR23501:SF193">
    <property type="entry name" value="MULTIDRUG TRANSPORTER, PUTATIVE (AFU_ORTHOLOGUE AFUA_8G00940)-RELATED"/>
    <property type="match status" value="1"/>
</dbReference>
<dbReference type="Gene3D" id="1.20.1250.20">
    <property type="entry name" value="MFS general substrate transporter like domains"/>
    <property type="match status" value="1"/>
</dbReference>
<feature type="transmembrane region" description="Helical" evidence="6">
    <location>
        <begin position="182"/>
        <end position="205"/>
    </location>
</feature>
<evidence type="ECO:0000256" key="5">
    <source>
        <dbReference type="ARBA" id="ARBA00023136"/>
    </source>
</evidence>
<keyword evidence="4 6" id="KW-1133">Transmembrane helix</keyword>
<accession>A0A0J6YE97</accession>
<feature type="transmembrane region" description="Helical" evidence="6">
    <location>
        <begin position="150"/>
        <end position="170"/>
    </location>
</feature>
<dbReference type="AlphaFoldDB" id="A0A0J6YE97"/>
<feature type="transmembrane region" description="Helical" evidence="6">
    <location>
        <begin position="123"/>
        <end position="144"/>
    </location>
</feature>
<keyword evidence="3 6" id="KW-0812">Transmembrane</keyword>
<dbReference type="InterPro" id="IPR036259">
    <property type="entry name" value="MFS_trans_sf"/>
</dbReference>
<dbReference type="InterPro" id="IPR011701">
    <property type="entry name" value="MFS"/>
</dbReference>
<dbReference type="EMBL" id="DS028095">
    <property type="protein sequence ID" value="KMP05283.1"/>
    <property type="molecule type" value="Genomic_DNA"/>
</dbReference>
<protein>
    <submittedName>
        <fullName evidence="7">SGE1 protein</fullName>
    </submittedName>
</protein>
<evidence type="ECO:0000256" key="6">
    <source>
        <dbReference type="SAM" id="Phobius"/>
    </source>
</evidence>
<dbReference type="GO" id="GO:0022857">
    <property type="term" value="F:transmembrane transporter activity"/>
    <property type="evidence" value="ECO:0007669"/>
    <property type="project" value="InterPro"/>
</dbReference>
<dbReference type="PANTHER" id="PTHR23501">
    <property type="entry name" value="MAJOR FACILITATOR SUPERFAMILY"/>
    <property type="match status" value="1"/>
</dbReference>
<feature type="transmembrane region" description="Helical" evidence="6">
    <location>
        <begin position="403"/>
        <end position="423"/>
    </location>
</feature>